<dbReference type="PROSITE" id="PS00608">
    <property type="entry name" value="GLYCOSYL_HYDROL_F2_2"/>
    <property type="match status" value="1"/>
</dbReference>
<dbReference type="SUPFAM" id="SSF51445">
    <property type="entry name" value="(Trans)glycosidases"/>
    <property type="match status" value="1"/>
</dbReference>
<dbReference type="GO" id="GO:0005990">
    <property type="term" value="P:lactose catabolic process"/>
    <property type="evidence" value="ECO:0007669"/>
    <property type="project" value="TreeGrafter"/>
</dbReference>
<comment type="similarity">
    <text evidence="2 7">Belongs to the glycosyl hydrolase 2 family.</text>
</comment>
<feature type="region of interest" description="Disordered" evidence="8">
    <location>
        <begin position="814"/>
        <end position="834"/>
    </location>
</feature>
<dbReference type="InterPro" id="IPR006104">
    <property type="entry name" value="Glyco_hydro_2_N"/>
</dbReference>
<dbReference type="PROSITE" id="PS00719">
    <property type="entry name" value="GLYCOSYL_HYDROL_F2_1"/>
    <property type="match status" value="1"/>
</dbReference>
<dbReference type="InterPro" id="IPR013783">
    <property type="entry name" value="Ig-like_fold"/>
</dbReference>
<feature type="domain" description="Beta galactosidase small chain/" evidence="9">
    <location>
        <begin position="954"/>
        <end position="1280"/>
    </location>
</feature>
<dbReference type="InterPro" id="IPR014718">
    <property type="entry name" value="GH-type_carb-bd"/>
</dbReference>
<organism evidence="10 11">
    <name type="scientific">Bifidobacterium scardovii</name>
    <dbReference type="NCBI Taxonomy" id="158787"/>
    <lineage>
        <taxon>Bacteria</taxon>
        <taxon>Bacillati</taxon>
        <taxon>Actinomycetota</taxon>
        <taxon>Actinomycetes</taxon>
        <taxon>Bifidobacteriales</taxon>
        <taxon>Bifidobacteriaceae</taxon>
        <taxon>Bifidobacterium</taxon>
    </lineage>
</organism>
<dbReference type="EMBL" id="JGZO01000012">
    <property type="protein sequence ID" value="KFI93624.1"/>
    <property type="molecule type" value="Genomic_DNA"/>
</dbReference>
<dbReference type="InterPro" id="IPR036156">
    <property type="entry name" value="Beta-gal/glucu_dom_sf"/>
</dbReference>
<evidence type="ECO:0000256" key="2">
    <source>
        <dbReference type="ARBA" id="ARBA00007401"/>
    </source>
</evidence>
<evidence type="ECO:0000256" key="6">
    <source>
        <dbReference type="ARBA" id="ARBA00023295"/>
    </source>
</evidence>
<feature type="region of interest" description="Disordered" evidence="8">
    <location>
        <begin position="899"/>
        <end position="936"/>
    </location>
</feature>
<comment type="caution">
    <text evidence="10">The sequence shown here is derived from an EMBL/GenBank/DDBJ whole genome shotgun (WGS) entry which is preliminary data.</text>
</comment>
<evidence type="ECO:0000256" key="5">
    <source>
        <dbReference type="ARBA" id="ARBA00022801"/>
    </source>
</evidence>
<dbReference type="Gene3D" id="3.20.20.80">
    <property type="entry name" value="Glycosidases"/>
    <property type="match status" value="1"/>
</dbReference>
<dbReference type="Gene3D" id="2.60.40.10">
    <property type="entry name" value="Immunoglobulins"/>
    <property type="match status" value="2"/>
</dbReference>
<dbReference type="Pfam" id="PF02837">
    <property type="entry name" value="Glyco_hydro_2_N"/>
    <property type="match status" value="1"/>
</dbReference>
<dbReference type="RefSeq" id="WP_033516822.1">
    <property type="nucleotide sequence ID" value="NZ_CAUPKV010000011.1"/>
</dbReference>
<evidence type="ECO:0000256" key="7">
    <source>
        <dbReference type="RuleBase" id="RU361154"/>
    </source>
</evidence>
<evidence type="ECO:0000256" key="4">
    <source>
        <dbReference type="ARBA" id="ARBA00013303"/>
    </source>
</evidence>
<keyword evidence="11" id="KW-1185">Reference proteome</keyword>
<dbReference type="InterPro" id="IPR023232">
    <property type="entry name" value="Glyco_hydro_2_AS"/>
</dbReference>
<dbReference type="Pfam" id="PF02929">
    <property type="entry name" value="Bgal_small_N"/>
    <property type="match status" value="1"/>
</dbReference>
<comment type="catalytic activity">
    <reaction evidence="1 7">
        <text>Hydrolysis of terminal non-reducing beta-D-galactose residues in beta-D-galactosides.</text>
        <dbReference type="EC" id="3.2.1.23"/>
    </reaction>
</comment>
<dbReference type="InterPro" id="IPR006103">
    <property type="entry name" value="Glyco_hydro_2_cat"/>
</dbReference>
<accession>A0A087DDM4</accession>
<dbReference type="InterPro" id="IPR017853">
    <property type="entry name" value="GH"/>
</dbReference>
<dbReference type="InterPro" id="IPR008979">
    <property type="entry name" value="Galactose-bd-like_sf"/>
</dbReference>
<keyword evidence="6 7" id="KW-0326">Glycosidase</keyword>
<dbReference type="Pfam" id="PF02836">
    <property type="entry name" value="Glyco_hydro_2_C"/>
    <property type="match status" value="1"/>
</dbReference>
<keyword evidence="5 7" id="KW-0378">Hydrolase</keyword>
<evidence type="ECO:0000313" key="11">
    <source>
        <dbReference type="Proteomes" id="UP000029033"/>
    </source>
</evidence>
<dbReference type="SUPFAM" id="SSF49303">
    <property type="entry name" value="beta-Galactosidase/glucuronidase domain"/>
    <property type="match status" value="1"/>
</dbReference>
<dbReference type="GeneID" id="85164751"/>
<dbReference type="eggNOG" id="COG3250">
    <property type="taxonomic scope" value="Bacteria"/>
</dbReference>
<dbReference type="Proteomes" id="UP000029033">
    <property type="component" value="Unassembled WGS sequence"/>
</dbReference>
<feature type="compositionally biased region" description="Acidic residues" evidence="8">
    <location>
        <begin position="320"/>
        <end position="345"/>
    </location>
</feature>
<reference evidence="10 11" key="1">
    <citation type="submission" date="2014-03" db="EMBL/GenBank/DDBJ databases">
        <title>Genomics of Bifidobacteria.</title>
        <authorList>
            <person name="Ventura M."/>
            <person name="Milani C."/>
            <person name="Lugli G.A."/>
        </authorList>
    </citation>
    <scope>NUCLEOTIDE SEQUENCE [LARGE SCALE GENOMIC DNA]</scope>
    <source>
        <strain evidence="10 11">LMG 21589</strain>
    </source>
</reference>
<dbReference type="InterPro" id="IPR050347">
    <property type="entry name" value="Bact_Beta-galactosidase"/>
</dbReference>
<dbReference type="SUPFAM" id="SSF74650">
    <property type="entry name" value="Galactose mutarotase-like"/>
    <property type="match status" value="1"/>
</dbReference>
<dbReference type="Pfam" id="PF00703">
    <property type="entry name" value="Glyco_hydro_2"/>
    <property type="match status" value="1"/>
</dbReference>
<evidence type="ECO:0000256" key="1">
    <source>
        <dbReference type="ARBA" id="ARBA00001412"/>
    </source>
</evidence>
<sequence>MFIPRYYEDLNNLHVGTQPNRSYYVPASARMDTVGERRTQSDRFTLLNGDWDFRYYASIYDLDAEVAGAHAAGLPAFWETGFTGLASDGFAEAIDHRTVNRGDLAPAGFTSIPVPSVWQNHGFDSHQYTNVRYPFPLDPPFVPQDNPCGVYLHDFVHTENAQAPRTFLNFEGVDSCFYVWLNGVFLGYSQVSHSTSEFEVTDALENGVNTLAVLVLKWCDGSYLEDQDKFRMTGIFRDVYLLDRPEYAVRDYFAHTSIWRNVDPELLKEGLTDAEYDAAPVDHATVDVDFAFFDDEDVPVTVQLFDAAGSLVAETQAEPIDGDAEPEADDDATDDASDGTLEEGTVESVGEAVDTDDDATDAESALRIAAATGTASAAAFDSGATAGDSAFLPTAHAQLIVEAPHLWTAETPYLYTIVYTTEHETITDHIGIREVSVDGNVVKVNGKPIKLHGVNRHDSDPVTGPAISEEQIMRDLTLMKQHNVNAIRTSHYPNAPHFYDLFDQLGFYVIAEADNESHGTDEVIDKDMGWDAKSERWARIIADNPAFTAPTVDRAQRSVERDKNHASIIMWSMGNECAYGCTFEAALAWTQTFDPSRLTHYESARYVTGDREYDFSHIDVHSRMYPSLAEIEQYFSEEGPRTPDGKRDGSNGDDGDNGIKPYVMCEFCHAMGNGPGDLEDYFQLIQRYDGLVGGFIWEWCDHAIDRGTSPAGKREYAYGGDSGEYPHDGNFCMDGLVYPDRTPHTGLLEFKNVYRPVRVAGFDAAAGTVTLHNYWDFLDAADANMALEFTLMVDGEPVAEASWEADPQAGEAFRADRPGNWVPTAPSIEPHGETTVPLPVEIRAAIDDLDAGKATLLVQYYQLPGNDAVEAGLLGFDELSVPTGDNRNQTVVAALEEARHSNDASPDDEPDEAALADGAPTTLDSDAKGGADCTDTADIDDDVVEVSESAAAITVESPDFRYVIDKRTGLFSSMTYANRSLLDRPMELNVWRAPTDNDRNVRHEWELAQYDHAYARAYATEILVDEDDLVFAPAASSAADPAADVTAEDEQDLLVAAFGASDDPAANGSDAAGTPDAALVDGDITVNVTMALVAPIVQRIADIDASWTIHPNGAVELTMDVKRDTRFPFMPRFGLRLFLPKAMSKVTYCGLGPVESYADKRRASYHGVFSGTPESMFEPYIKPQENGNHHDCDWASVETADGSASLTVLGGDSTFDFQALPYTAEELTAKAHNSELEPSASTVVCVDYQQSGIGSNSCGPALLERYRLDAERFTFEVAFLPQA</sequence>
<dbReference type="InterPro" id="IPR004199">
    <property type="entry name" value="B-gal_small/dom_5"/>
</dbReference>
<dbReference type="STRING" id="158787.BSCA_0112"/>
<evidence type="ECO:0000313" key="10">
    <source>
        <dbReference type="EMBL" id="KFI93624.1"/>
    </source>
</evidence>
<gene>
    <name evidence="10" type="ORF">BSCA_0112</name>
</gene>
<dbReference type="InterPro" id="IPR006102">
    <property type="entry name" value="Ig-like_GH2"/>
</dbReference>
<feature type="region of interest" description="Disordered" evidence="8">
    <location>
        <begin position="317"/>
        <end position="358"/>
    </location>
</feature>
<feature type="compositionally biased region" description="Acidic residues" evidence="8">
    <location>
        <begin position="905"/>
        <end position="914"/>
    </location>
</feature>
<dbReference type="GO" id="GO:0004565">
    <property type="term" value="F:beta-galactosidase activity"/>
    <property type="evidence" value="ECO:0007669"/>
    <property type="project" value="UniProtKB-EC"/>
</dbReference>
<evidence type="ECO:0000256" key="8">
    <source>
        <dbReference type="SAM" id="MobiDB-lite"/>
    </source>
</evidence>
<dbReference type="InterPro" id="IPR011013">
    <property type="entry name" value="Gal_mutarotase_sf_dom"/>
</dbReference>
<dbReference type="PANTHER" id="PTHR46323:SF2">
    <property type="entry name" value="BETA-GALACTOSIDASE"/>
    <property type="match status" value="1"/>
</dbReference>
<dbReference type="OrthoDB" id="9762066at2"/>
<dbReference type="SMART" id="SM01038">
    <property type="entry name" value="Bgal_small_N"/>
    <property type="match status" value="1"/>
</dbReference>
<name>A0A087DDM4_9BIFI</name>
<dbReference type="Gene3D" id="2.60.120.260">
    <property type="entry name" value="Galactose-binding domain-like"/>
    <property type="match status" value="1"/>
</dbReference>
<dbReference type="SUPFAM" id="SSF49785">
    <property type="entry name" value="Galactose-binding domain-like"/>
    <property type="match status" value="1"/>
</dbReference>
<dbReference type="GO" id="GO:0030246">
    <property type="term" value="F:carbohydrate binding"/>
    <property type="evidence" value="ECO:0007669"/>
    <property type="project" value="InterPro"/>
</dbReference>
<dbReference type="Gene3D" id="2.70.98.10">
    <property type="match status" value="1"/>
</dbReference>
<evidence type="ECO:0000256" key="3">
    <source>
        <dbReference type="ARBA" id="ARBA00012756"/>
    </source>
</evidence>
<dbReference type="GO" id="GO:0009341">
    <property type="term" value="C:beta-galactosidase complex"/>
    <property type="evidence" value="ECO:0007669"/>
    <property type="project" value="InterPro"/>
</dbReference>
<dbReference type="InterPro" id="IPR023230">
    <property type="entry name" value="Glyco_hydro_2_CS"/>
</dbReference>
<proteinExistence type="inferred from homology"/>
<evidence type="ECO:0000259" key="9">
    <source>
        <dbReference type="SMART" id="SM01038"/>
    </source>
</evidence>
<dbReference type="PANTHER" id="PTHR46323">
    <property type="entry name" value="BETA-GALACTOSIDASE"/>
    <property type="match status" value="1"/>
</dbReference>
<dbReference type="EC" id="3.2.1.23" evidence="3 7"/>
<protein>
    <recommendedName>
        <fullName evidence="4 7">Beta-galactosidase</fullName>
        <ecNumber evidence="3 7">3.2.1.23</ecNumber>
    </recommendedName>
    <alternativeName>
        <fullName evidence="7">Lactase</fullName>
    </alternativeName>
</protein>